<accession>W7TMW9</accession>
<dbReference type="PANTHER" id="PTHR43506">
    <property type="entry name" value="BIOTIN/LIPOATE A/B PROTEIN LIGASE FAMILY"/>
    <property type="match status" value="1"/>
</dbReference>
<evidence type="ECO:0000259" key="2">
    <source>
        <dbReference type="PROSITE" id="PS51733"/>
    </source>
</evidence>
<dbReference type="Proteomes" id="UP000019335">
    <property type="component" value="Unassembled WGS sequence"/>
</dbReference>
<dbReference type="Gene3D" id="3.30.930.10">
    <property type="entry name" value="Bira Bifunctional Protein, Domain 2"/>
    <property type="match status" value="1"/>
</dbReference>
<dbReference type="AlphaFoldDB" id="W7TMW9"/>
<protein>
    <submittedName>
        <fullName evidence="3">Biotin/lipoate A/B protein ligase</fullName>
    </submittedName>
</protein>
<dbReference type="Pfam" id="PF21948">
    <property type="entry name" value="LplA-B_cat"/>
    <property type="match status" value="1"/>
</dbReference>
<reference evidence="3 4" key="1">
    <citation type="journal article" date="2014" name="Mol. Plant">
        <title>Chromosome Scale Genome Assembly and Transcriptome Profiling of Nannochloropsis gaditana in Nitrogen Depletion.</title>
        <authorList>
            <person name="Corteggiani Carpinelli E."/>
            <person name="Telatin A."/>
            <person name="Vitulo N."/>
            <person name="Forcato C."/>
            <person name="D'Angelo M."/>
            <person name="Schiavon R."/>
            <person name="Vezzi A."/>
            <person name="Giacometti G.M."/>
            <person name="Morosinotto T."/>
            <person name="Valle G."/>
        </authorList>
    </citation>
    <scope>NUCLEOTIDE SEQUENCE [LARGE SCALE GENOMIC DNA]</scope>
    <source>
        <strain evidence="3 4">B-31</strain>
    </source>
</reference>
<name>W7TMW9_9STRA</name>
<evidence type="ECO:0000256" key="1">
    <source>
        <dbReference type="SAM" id="MobiDB-lite"/>
    </source>
</evidence>
<dbReference type="InterPro" id="IPR045864">
    <property type="entry name" value="aa-tRNA-synth_II/BPL/LPL"/>
</dbReference>
<evidence type="ECO:0000313" key="4">
    <source>
        <dbReference type="Proteomes" id="UP000019335"/>
    </source>
</evidence>
<feature type="region of interest" description="Disordered" evidence="1">
    <location>
        <begin position="258"/>
        <end position="277"/>
    </location>
</feature>
<keyword evidence="4" id="KW-1185">Reference proteome</keyword>
<keyword evidence="3" id="KW-0436">Ligase</keyword>
<dbReference type="OrthoDB" id="201621at2759"/>
<evidence type="ECO:0000313" key="3">
    <source>
        <dbReference type="EMBL" id="EWM22054.1"/>
    </source>
</evidence>
<gene>
    <name evidence="3" type="primary">BPL_LplA_LipB</name>
    <name evidence="3" type="ORF">Naga_100052g24</name>
</gene>
<dbReference type="InterPro" id="IPR053264">
    <property type="entry name" value="Lipoate-ligase_2_inactive"/>
</dbReference>
<dbReference type="SUPFAM" id="SSF55681">
    <property type="entry name" value="Class II aaRS and biotin synthetases"/>
    <property type="match status" value="1"/>
</dbReference>
<dbReference type="InterPro" id="IPR004143">
    <property type="entry name" value="BPL_LPL_catalytic"/>
</dbReference>
<dbReference type="EMBL" id="AZIL01002282">
    <property type="protein sequence ID" value="EWM22054.1"/>
    <property type="molecule type" value="Genomic_DNA"/>
</dbReference>
<organism evidence="3 4">
    <name type="scientific">Nannochloropsis gaditana</name>
    <dbReference type="NCBI Taxonomy" id="72520"/>
    <lineage>
        <taxon>Eukaryota</taxon>
        <taxon>Sar</taxon>
        <taxon>Stramenopiles</taxon>
        <taxon>Ochrophyta</taxon>
        <taxon>Eustigmatophyceae</taxon>
        <taxon>Eustigmatales</taxon>
        <taxon>Monodopsidaceae</taxon>
        <taxon>Nannochloropsis</taxon>
    </lineage>
</organism>
<sequence length="277" mass="31826">MSTRPALHLLRLRNAVGIKDQLWLEEALLRHDTRNWCLLKDGEPAGGTGRPTIVLGIGGKPSKLVHLDRVIQDEIPVLRRFSGGGTVIVDQDSLFVTFIMNTVEVTPNQPYPRPIMEWTAGLYRPVFERLRSAQTKPFELRENDYVFGSLKFGGNAQSIVKDRWLHHTSFLWDFQRSNMEYLTLPERRPEYRQDRSHSSFLTSLKDHTPQGDRLALFRELELELGSHFRVQAASEPDVRSDVVERRLGGMEAWGKKARTRQVSPAEELSKLDNHSRC</sequence>
<proteinExistence type="predicted"/>
<comment type="caution">
    <text evidence="3">The sequence shown here is derived from an EMBL/GenBank/DDBJ whole genome shotgun (WGS) entry which is preliminary data.</text>
</comment>
<dbReference type="PROSITE" id="PS51733">
    <property type="entry name" value="BPL_LPL_CATALYTIC"/>
    <property type="match status" value="1"/>
</dbReference>
<dbReference type="GO" id="GO:0016874">
    <property type="term" value="F:ligase activity"/>
    <property type="evidence" value="ECO:0007669"/>
    <property type="project" value="UniProtKB-KW"/>
</dbReference>
<dbReference type="PANTHER" id="PTHR43506:SF1">
    <property type="entry name" value="BPL_LPL CATALYTIC DOMAIN-CONTAINING PROTEIN"/>
    <property type="match status" value="1"/>
</dbReference>
<feature type="domain" description="BPL/LPL catalytic" evidence="2">
    <location>
        <begin position="38"/>
        <end position="228"/>
    </location>
</feature>
<feature type="compositionally biased region" description="Basic and acidic residues" evidence="1">
    <location>
        <begin position="267"/>
        <end position="277"/>
    </location>
</feature>